<feature type="transmembrane region" description="Helical" evidence="6">
    <location>
        <begin position="129"/>
        <end position="149"/>
    </location>
</feature>
<dbReference type="InterPro" id="IPR050586">
    <property type="entry name" value="CPA3_Na-H_Antiporter_D"/>
</dbReference>
<dbReference type="EMBL" id="VZUS01000004">
    <property type="protein sequence ID" value="KAB1185523.1"/>
    <property type="molecule type" value="Genomic_DNA"/>
</dbReference>
<feature type="transmembrane region" description="Helical" evidence="6">
    <location>
        <begin position="69"/>
        <end position="92"/>
    </location>
</feature>
<keyword evidence="4 6" id="KW-1133">Transmembrane helix</keyword>
<feature type="transmembrane region" description="Helical" evidence="6">
    <location>
        <begin position="261"/>
        <end position="281"/>
    </location>
</feature>
<dbReference type="PANTHER" id="PTHR42703:SF1">
    <property type="entry name" value="NA(+)_H(+) ANTIPORTER SUBUNIT D1"/>
    <property type="match status" value="1"/>
</dbReference>
<keyword evidence="3 6" id="KW-0812">Transmembrane</keyword>
<proteinExistence type="predicted"/>
<keyword evidence="5 6" id="KW-0472">Membrane</keyword>
<feature type="transmembrane region" description="Helical" evidence="6">
    <location>
        <begin position="195"/>
        <end position="215"/>
    </location>
</feature>
<feature type="transmembrane region" description="Helical" evidence="6">
    <location>
        <begin position="431"/>
        <end position="454"/>
    </location>
</feature>
<evidence type="ECO:0000256" key="5">
    <source>
        <dbReference type="ARBA" id="ARBA00023136"/>
    </source>
</evidence>
<keyword evidence="2" id="KW-1003">Cell membrane</keyword>
<feature type="transmembrane region" description="Helical" evidence="6">
    <location>
        <begin position="364"/>
        <end position="384"/>
    </location>
</feature>
<feature type="transmembrane region" description="Helical" evidence="6">
    <location>
        <begin position="161"/>
        <end position="183"/>
    </location>
</feature>
<evidence type="ECO:0000256" key="3">
    <source>
        <dbReference type="ARBA" id="ARBA00022692"/>
    </source>
</evidence>
<evidence type="ECO:0000259" key="7">
    <source>
        <dbReference type="Pfam" id="PF00361"/>
    </source>
</evidence>
<gene>
    <name evidence="8" type="ORF">Hfx1149_14695</name>
</gene>
<evidence type="ECO:0000256" key="6">
    <source>
        <dbReference type="SAM" id="Phobius"/>
    </source>
</evidence>
<dbReference type="InterPro" id="IPR001750">
    <property type="entry name" value="ND/Mrp_TM"/>
</dbReference>
<feature type="transmembrane region" description="Helical" evidence="6">
    <location>
        <begin position="98"/>
        <end position="117"/>
    </location>
</feature>
<dbReference type="GO" id="GO:0005886">
    <property type="term" value="C:plasma membrane"/>
    <property type="evidence" value="ECO:0007669"/>
    <property type="project" value="UniProtKB-SubCell"/>
</dbReference>
<evidence type="ECO:0000313" key="8">
    <source>
        <dbReference type="EMBL" id="KAB1185523.1"/>
    </source>
</evidence>
<comment type="subcellular location">
    <subcellularLocation>
        <location evidence="1">Cell membrane</location>
        <topology evidence="1">Multi-pass membrane protein</topology>
    </subcellularLocation>
</comment>
<organism evidence="8">
    <name type="scientific">Haloferax sp. CBA1149</name>
    <dbReference type="NCBI Taxonomy" id="2650753"/>
    <lineage>
        <taxon>Archaea</taxon>
        <taxon>Methanobacteriati</taxon>
        <taxon>Methanobacteriota</taxon>
        <taxon>Stenosarchaea group</taxon>
        <taxon>Halobacteria</taxon>
        <taxon>Halobacteriales</taxon>
        <taxon>Haloferacaceae</taxon>
        <taxon>Haloferax</taxon>
    </lineage>
</organism>
<reference evidence="8" key="1">
    <citation type="submission" date="2019-09" db="EMBL/GenBank/DDBJ databases">
        <title>Genomic analysis of Haloferax sp. CBA1149.</title>
        <authorList>
            <person name="Roh S.W."/>
        </authorList>
    </citation>
    <scope>NUCLEOTIDE SEQUENCE</scope>
    <source>
        <strain evidence="8">CBA1149</strain>
    </source>
</reference>
<name>A0A643JTD7_9EURY</name>
<feature type="domain" description="NADH:quinone oxidoreductase/Mrp antiporter transmembrane" evidence="7">
    <location>
        <begin position="85"/>
        <end position="379"/>
    </location>
</feature>
<comment type="caution">
    <text evidence="8">The sequence shown here is derived from an EMBL/GenBank/DDBJ whole genome shotgun (WGS) entry which is preliminary data.</text>
</comment>
<evidence type="ECO:0000256" key="4">
    <source>
        <dbReference type="ARBA" id="ARBA00022989"/>
    </source>
</evidence>
<dbReference type="PANTHER" id="PTHR42703">
    <property type="entry name" value="NADH DEHYDROGENASE"/>
    <property type="match status" value="1"/>
</dbReference>
<feature type="transmembrane region" description="Helical" evidence="6">
    <location>
        <begin position="287"/>
        <end position="310"/>
    </location>
</feature>
<feature type="transmembrane region" description="Helical" evidence="6">
    <location>
        <begin position="32"/>
        <end position="57"/>
    </location>
</feature>
<protein>
    <submittedName>
        <fullName evidence="8">Monovalent cation/H+ antiporter subunit D family protein</fullName>
    </submittedName>
</protein>
<feature type="transmembrane region" description="Helical" evidence="6">
    <location>
        <begin position="235"/>
        <end position="254"/>
    </location>
</feature>
<dbReference type="AlphaFoldDB" id="A0A643JTD7"/>
<evidence type="ECO:0000256" key="1">
    <source>
        <dbReference type="ARBA" id="ARBA00004651"/>
    </source>
</evidence>
<dbReference type="Pfam" id="PF00361">
    <property type="entry name" value="Proton_antipo_M"/>
    <property type="match status" value="1"/>
</dbReference>
<sequence length="462" mass="47035">MQAALAVAVVAAVARRGPLSYVVGGLPSEVGIGLFADAVTSAFLVLVAGSAVAFFVVVRATGTRFGDSLWLLLVAGLSGVTVTADVFNLYVFLEISGLAAYALVATGRGASAALAAFRYLLVGTVGATLYLLGVGYLYIATGTLSMAGLNAALSEIGYDSTLVIASFALIAVGLGVKIALFPLHTWKPAAYATSPADVSALLATLVSTIAGYALVRLTFDVYTLGFLTDVPAARVGLLVAGAVSVVAGGVLTLRQTDIRRLLAYSSVLQFGLIVVAIGLATPTAVTGALVLLLSHAIAKGGLFASVGILARDFDVKTVADYTGLVRDAPVFTVAASVVFASLVGLPPTAGFAGKWYVALGAIEAQSWTIAFLVVGSTLLSILYVGRVVETMVFGTPSTDVFGRTGGEPTGRPPVSADGGQLPTQSLTRASLVLVAVGVAVVALGLWSSDLAAWFQPVVEGWL</sequence>
<accession>A0A643JTD7</accession>
<evidence type="ECO:0000256" key="2">
    <source>
        <dbReference type="ARBA" id="ARBA00022475"/>
    </source>
</evidence>
<feature type="transmembrane region" description="Helical" evidence="6">
    <location>
        <begin position="330"/>
        <end position="352"/>
    </location>
</feature>